<evidence type="ECO:0000313" key="3">
    <source>
        <dbReference type="Proteomes" id="UP001303160"/>
    </source>
</evidence>
<organism evidence="2 3">
    <name type="scientific">Triangularia verruculosa</name>
    <dbReference type="NCBI Taxonomy" id="2587418"/>
    <lineage>
        <taxon>Eukaryota</taxon>
        <taxon>Fungi</taxon>
        <taxon>Dikarya</taxon>
        <taxon>Ascomycota</taxon>
        <taxon>Pezizomycotina</taxon>
        <taxon>Sordariomycetes</taxon>
        <taxon>Sordariomycetidae</taxon>
        <taxon>Sordariales</taxon>
        <taxon>Podosporaceae</taxon>
        <taxon>Triangularia</taxon>
    </lineage>
</organism>
<gene>
    <name evidence="2" type="ORF">QBC40DRAFT_312989</name>
</gene>
<evidence type="ECO:0000313" key="2">
    <source>
        <dbReference type="EMBL" id="KAK4196688.1"/>
    </source>
</evidence>
<dbReference type="InterPro" id="IPR001810">
    <property type="entry name" value="F-box_dom"/>
</dbReference>
<dbReference type="InterPro" id="IPR036047">
    <property type="entry name" value="F-box-like_dom_sf"/>
</dbReference>
<dbReference type="EMBL" id="MU863979">
    <property type="protein sequence ID" value="KAK4196688.1"/>
    <property type="molecule type" value="Genomic_DNA"/>
</dbReference>
<dbReference type="SUPFAM" id="SSF81383">
    <property type="entry name" value="F-box domain"/>
    <property type="match status" value="1"/>
</dbReference>
<reference evidence="2" key="1">
    <citation type="journal article" date="2023" name="Mol. Phylogenet. Evol.">
        <title>Genome-scale phylogeny and comparative genomics of the fungal order Sordariales.</title>
        <authorList>
            <person name="Hensen N."/>
            <person name="Bonometti L."/>
            <person name="Westerberg I."/>
            <person name="Brannstrom I.O."/>
            <person name="Guillou S."/>
            <person name="Cros-Aarteil S."/>
            <person name="Calhoun S."/>
            <person name="Haridas S."/>
            <person name="Kuo A."/>
            <person name="Mondo S."/>
            <person name="Pangilinan J."/>
            <person name="Riley R."/>
            <person name="LaButti K."/>
            <person name="Andreopoulos B."/>
            <person name="Lipzen A."/>
            <person name="Chen C."/>
            <person name="Yan M."/>
            <person name="Daum C."/>
            <person name="Ng V."/>
            <person name="Clum A."/>
            <person name="Steindorff A."/>
            <person name="Ohm R.A."/>
            <person name="Martin F."/>
            <person name="Silar P."/>
            <person name="Natvig D.O."/>
            <person name="Lalanne C."/>
            <person name="Gautier V."/>
            <person name="Ament-Velasquez S.L."/>
            <person name="Kruys A."/>
            <person name="Hutchinson M.I."/>
            <person name="Powell A.J."/>
            <person name="Barry K."/>
            <person name="Miller A.N."/>
            <person name="Grigoriev I.V."/>
            <person name="Debuchy R."/>
            <person name="Gladieux P."/>
            <person name="Hiltunen Thoren M."/>
            <person name="Johannesson H."/>
        </authorList>
    </citation>
    <scope>NUCLEOTIDE SEQUENCE</scope>
    <source>
        <strain evidence="2">CBS 315.58</strain>
    </source>
</reference>
<dbReference type="PROSITE" id="PS50181">
    <property type="entry name" value="FBOX"/>
    <property type="match status" value="1"/>
</dbReference>
<feature type="domain" description="F-box" evidence="1">
    <location>
        <begin position="10"/>
        <end position="55"/>
    </location>
</feature>
<comment type="caution">
    <text evidence="2">The sequence shown here is derived from an EMBL/GenBank/DDBJ whole genome shotgun (WGS) entry which is preliminary data.</text>
</comment>
<proteinExistence type="predicted"/>
<dbReference type="Pfam" id="PF12937">
    <property type="entry name" value="F-box-like"/>
    <property type="match status" value="1"/>
</dbReference>
<name>A0AAN7ARI8_9PEZI</name>
<accession>A0AAN7ARI8</accession>
<reference evidence="2" key="2">
    <citation type="submission" date="2023-05" db="EMBL/GenBank/DDBJ databases">
        <authorList>
            <consortium name="Lawrence Berkeley National Laboratory"/>
            <person name="Steindorff A."/>
            <person name="Hensen N."/>
            <person name="Bonometti L."/>
            <person name="Westerberg I."/>
            <person name="Brannstrom I.O."/>
            <person name="Guillou S."/>
            <person name="Cros-Aarteil S."/>
            <person name="Calhoun S."/>
            <person name="Haridas S."/>
            <person name="Kuo A."/>
            <person name="Mondo S."/>
            <person name="Pangilinan J."/>
            <person name="Riley R."/>
            <person name="Labutti K."/>
            <person name="Andreopoulos B."/>
            <person name="Lipzen A."/>
            <person name="Chen C."/>
            <person name="Yanf M."/>
            <person name="Daum C."/>
            <person name="Ng V."/>
            <person name="Clum A."/>
            <person name="Ohm R."/>
            <person name="Martin F."/>
            <person name="Silar P."/>
            <person name="Natvig D."/>
            <person name="Lalanne C."/>
            <person name="Gautier V."/>
            <person name="Ament-Velasquez S.L."/>
            <person name="Kruys A."/>
            <person name="Hutchinson M.I."/>
            <person name="Powell A.J."/>
            <person name="Barry K."/>
            <person name="Miller A.N."/>
            <person name="Grigoriev I.V."/>
            <person name="Debuchy R."/>
            <person name="Gladieux P."/>
            <person name="Thoren M.H."/>
            <person name="Johannesson H."/>
        </authorList>
    </citation>
    <scope>NUCLEOTIDE SEQUENCE</scope>
    <source>
        <strain evidence="2">CBS 315.58</strain>
    </source>
</reference>
<dbReference type="Proteomes" id="UP001303160">
    <property type="component" value="Unassembled WGS sequence"/>
</dbReference>
<sequence>MESMDIDPVPSPIMQLPVELLLMITDHLPPHSIMLFALTCKKHYQLPSEKIRKQLGPGRLKGAPTLCYLNARRYFLLYLYRDLAKTHRLFTWNDGLGIPRPGRNFWELSELRCERTFDWSGRCAWKMSATVVDAAEWMLIRKKVGRPPRHKQGSRRVERVRLSPHNHLGPLGCCEFNLSSRSRCSKWMYWPGVQCTRRLHGG</sequence>
<evidence type="ECO:0000259" key="1">
    <source>
        <dbReference type="PROSITE" id="PS50181"/>
    </source>
</evidence>
<dbReference type="CDD" id="cd09917">
    <property type="entry name" value="F-box_SF"/>
    <property type="match status" value="1"/>
</dbReference>
<protein>
    <recommendedName>
        <fullName evidence="1">F-box domain-containing protein</fullName>
    </recommendedName>
</protein>
<keyword evidence="3" id="KW-1185">Reference proteome</keyword>
<dbReference type="AlphaFoldDB" id="A0AAN7ARI8"/>